<dbReference type="Pfam" id="PF26158">
    <property type="entry name" value="Claudin_TMEM179-179B"/>
    <property type="match status" value="1"/>
</dbReference>
<comment type="subcellular location">
    <subcellularLocation>
        <location evidence="1">Membrane</location>
        <topology evidence="1">Multi-pass membrane protein</topology>
    </subcellularLocation>
</comment>
<dbReference type="Proteomes" id="UP000299102">
    <property type="component" value="Unassembled WGS sequence"/>
</dbReference>
<reference evidence="8 9" key="1">
    <citation type="journal article" date="2019" name="Commun. Biol.">
        <title>The bagworm genome reveals a unique fibroin gene that provides high tensile strength.</title>
        <authorList>
            <person name="Kono N."/>
            <person name="Nakamura H."/>
            <person name="Ohtoshi R."/>
            <person name="Tomita M."/>
            <person name="Numata K."/>
            <person name="Arakawa K."/>
        </authorList>
    </citation>
    <scope>NUCLEOTIDE SEQUENCE [LARGE SCALE GENOMIC DNA]</scope>
</reference>
<evidence type="ECO:0000256" key="6">
    <source>
        <dbReference type="SAM" id="MobiDB-lite"/>
    </source>
</evidence>
<evidence type="ECO:0000256" key="3">
    <source>
        <dbReference type="ARBA" id="ARBA00022989"/>
    </source>
</evidence>
<evidence type="ECO:0000256" key="7">
    <source>
        <dbReference type="SAM" id="Phobius"/>
    </source>
</evidence>
<feature type="region of interest" description="Disordered" evidence="6">
    <location>
        <begin position="181"/>
        <end position="200"/>
    </location>
</feature>
<evidence type="ECO:0000256" key="2">
    <source>
        <dbReference type="ARBA" id="ARBA00022692"/>
    </source>
</evidence>
<dbReference type="PANTHER" id="PTHR31872:SF4">
    <property type="entry name" value="TRANSMEMBRANE PROTEIN 179"/>
    <property type="match status" value="1"/>
</dbReference>
<keyword evidence="3 7" id="KW-1133">Transmembrane helix</keyword>
<dbReference type="EMBL" id="BGZK01000553">
    <property type="protein sequence ID" value="GBP49873.1"/>
    <property type="molecule type" value="Genomic_DNA"/>
</dbReference>
<sequence length="200" mass="21878">MCFRGRCLLFSEGQWQEEDGQLLVSWASRFYCNYVIFVGVLLFIVSSVQLYRLSSAVLRDADASFLGAFVEAAGCAALCTACLAAAAAVTLGLITWCRNIMERFPSCKIADGLDIDKKDQISTNGFYVEMGTAQFGAWGAFATCVGLTVFSTLKLCRYHQLENIRVSMYRERQRLVNEAAAGAPSPERCSTPPVAVAAHN</sequence>
<evidence type="ECO:0000256" key="1">
    <source>
        <dbReference type="ARBA" id="ARBA00004141"/>
    </source>
</evidence>
<evidence type="ECO:0000256" key="5">
    <source>
        <dbReference type="ARBA" id="ARBA00093776"/>
    </source>
</evidence>
<dbReference type="InterPro" id="IPR059010">
    <property type="entry name" value="TMEM179-179B"/>
</dbReference>
<evidence type="ECO:0000313" key="8">
    <source>
        <dbReference type="EMBL" id="GBP49873.1"/>
    </source>
</evidence>
<organism evidence="8 9">
    <name type="scientific">Eumeta variegata</name>
    <name type="common">Bagworm moth</name>
    <name type="synonym">Eumeta japonica</name>
    <dbReference type="NCBI Taxonomy" id="151549"/>
    <lineage>
        <taxon>Eukaryota</taxon>
        <taxon>Metazoa</taxon>
        <taxon>Ecdysozoa</taxon>
        <taxon>Arthropoda</taxon>
        <taxon>Hexapoda</taxon>
        <taxon>Insecta</taxon>
        <taxon>Pterygota</taxon>
        <taxon>Neoptera</taxon>
        <taxon>Endopterygota</taxon>
        <taxon>Lepidoptera</taxon>
        <taxon>Glossata</taxon>
        <taxon>Ditrysia</taxon>
        <taxon>Tineoidea</taxon>
        <taxon>Psychidae</taxon>
        <taxon>Oiketicinae</taxon>
        <taxon>Eumeta</taxon>
    </lineage>
</organism>
<dbReference type="OrthoDB" id="6423876at2759"/>
<accession>A0A4C1WFK6</accession>
<protein>
    <submittedName>
        <fullName evidence="8">Transmembrane protein 179</fullName>
    </submittedName>
</protein>
<dbReference type="STRING" id="151549.A0A4C1WFK6"/>
<dbReference type="PANTHER" id="PTHR31872">
    <property type="entry name" value="TRANSMEMBRANE PROTEIN 179"/>
    <property type="match status" value="1"/>
</dbReference>
<feature type="transmembrane region" description="Helical" evidence="7">
    <location>
        <begin position="63"/>
        <end position="96"/>
    </location>
</feature>
<name>A0A4C1WFK6_EUMVA</name>
<gene>
    <name evidence="8" type="primary">tmem179</name>
    <name evidence="8" type="ORF">EVAR_83822_1</name>
</gene>
<comment type="similarity">
    <text evidence="5">Belongs to the TMEM179 family.</text>
</comment>
<keyword evidence="9" id="KW-1185">Reference proteome</keyword>
<keyword evidence="2 7" id="KW-0812">Transmembrane</keyword>
<dbReference type="InterPro" id="IPR029673">
    <property type="entry name" value="TMEM179"/>
</dbReference>
<proteinExistence type="inferred from homology"/>
<comment type="caution">
    <text evidence="8">The sequence shown here is derived from an EMBL/GenBank/DDBJ whole genome shotgun (WGS) entry which is preliminary data.</text>
</comment>
<dbReference type="AlphaFoldDB" id="A0A4C1WFK6"/>
<evidence type="ECO:0000313" key="9">
    <source>
        <dbReference type="Proteomes" id="UP000299102"/>
    </source>
</evidence>
<evidence type="ECO:0000256" key="4">
    <source>
        <dbReference type="ARBA" id="ARBA00023136"/>
    </source>
</evidence>
<keyword evidence="4 7" id="KW-0472">Membrane</keyword>
<feature type="transmembrane region" description="Helical" evidence="7">
    <location>
        <begin position="31"/>
        <end position="51"/>
    </location>
</feature>